<organism evidence="1 2">
    <name type="scientific">Anopheles dirus</name>
    <dbReference type="NCBI Taxonomy" id="7168"/>
    <lineage>
        <taxon>Eukaryota</taxon>
        <taxon>Metazoa</taxon>
        <taxon>Ecdysozoa</taxon>
        <taxon>Arthropoda</taxon>
        <taxon>Hexapoda</taxon>
        <taxon>Insecta</taxon>
        <taxon>Pterygota</taxon>
        <taxon>Neoptera</taxon>
        <taxon>Endopterygota</taxon>
        <taxon>Diptera</taxon>
        <taxon>Nematocera</taxon>
        <taxon>Culicoidea</taxon>
        <taxon>Culicidae</taxon>
        <taxon>Anophelinae</taxon>
        <taxon>Anopheles</taxon>
    </lineage>
</organism>
<accession>A0A182NX91</accession>
<name>A0A182NX91_9DIPT</name>
<dbReference type="Proteomes" id="UP000075884">
    <property type="component" value="Unassembled WGS sequence"/>
</dbReference>
<evidence type="ECO:0000313" key="2">
    <source>
        <dbReference type="Proteomes" id="UP000075884"/>
    </source>
</evidence>
<dbReference type="Gene3D" id="1.25.40.20">
    <property type="entry name" value="Ankyrin repeat-containing domain"/>
    <property type="match status" value="1"/>
</dbReference>
<reference evidence="2" key="1">
    <citation type="submission" date="2013-03" db="EMBL/GenBank/DDBJ databases">
        <title>The Genome Sequence of Anopheles dirus WRAIR2.</title>
        <authorList>
            <consortium name="The Broad Institute Genomics Platform"/>
            <person name="Neafsey D.E."/>
            <person name="Walton C."/>
            <person name="Walker B."/>
            <person name="Young S.K."/>
            <person name="Zeng Q."/>
            <person name="Gargeya S."/>
            <person name="Fitzgerald M."/>
            <person name="Haas B."/>
            <person name="Abouelleil A."/>
            <person name="Allen A.W."/>
            <person name="Alvarado L."/>
            <person name="Arachchi H.M."/>
            <person name="Berlin A.M."/>
            <person name="Chapman S.B."/>
            <person name="Gainer-Dewar J."/>
            <person name="Goldberg J."/>
            <person name="Griggs A."/>
            <person name="Gujja S."/>
            <person name="Hansen M."/>
            <person name="Howarth C."/>
            <person name="Imamovic A."/>
            <person name="Ireland A."/>
            <person name="Larimer J."/>
            <person name="McCowan C."/>
            <person name="Murphy C."/>
            <person name="Pearson M."/>
            <person name="Poon T.W."/>
            <person name="Priest M."/>
            <person name="Roberts A."/>
            <person name="Saif S."/>
            <person name="Shea T."/>
            <person name="Sisk P."/>
            <person name="Sykes S."/>
            <person name="Wortman J."/>
            <person name="Nusbaum C."/>
            <person name="Birren B."/>
        </authorList>
    </citation>
    <scope>NUCLEOTIDE SEQUENCE [LARGE SCALE GENOMIC DNA]</scope>
    <source>
        <strain evidence="2">WRAIR2</strain>
    </source>
</reference>
<evidence type="ECO:0000313" key="1">
    <source>
        <dbReference type="EnsemblMetazoa" id="ADIR014481-PA"/>
    </source>
</evidence>
<reference evidence="1" key="2">
    <citation type="submission" date="2020-05" db="UniProtKB">
        <authorList>
            <consortium name="EnsemblMetazoa"/>
        </authorList>
    </citation>
    <scope>IDENTIFICATION</scope>
    <source>
        <strain evidence="1">WRAIR2</strain>
    </source>
</reference>
<sequence length="149" mass="17439">MTIQNGCFFMIHCLIEAKFDYTLSNTQKQWNIFHYAAASESKYNNRALKIYQYFIRLGYNDRFDVVDGDGNSVYDIAVVKSNFDIAKEMIESKYLSSADRALRLVSSQEILNNQNEFNIASEYFKYLSESDDSVWKEAVNILKTRRTFI</sequence>
<protein>
    <submittedName>
        <fullName evidence="1">Uncharacterized protein</fullName>
    </submittedName>
</protein>
<dbReference type="VEuPathDB" id="VectorBase:ADIR014481"/>
<dbReference type="AlphaFoldDB" id="A0A182NX91"/>
<dbReference type="EnsemblMetazoa" id="ADIR014481-RA">
    <property type="protein sequence ID" value="ADIR014481-PA"/>
    <property type="gene ID" value="ADIR014481"/>
</dbReference>
<dbReference type="InterPro" id="IPR036770">
    <property type="entry name" value="Ankyrin_rpt-contain_sf"/>
</dbReference>
<keyword evidence="2" id="KW-1185">Reference proteome</keyword>
<dbReference type="SUPFAM" id="SSF48403">
    <property type="entry name" value="Ankyrin repeat"/>
    <property type="match status" value="1"/>
</dbReference>
<proteinExistence type="predicted"/>